<organism evidence="3 4">
    <name type="scientific">Pontibacter indicus</name>
    <dbReference type="NCBI Taxonomy" id="1317125"/>
    <lineage>
        <taxon>Bacteria</taxon>
        <taxon>Pseudomonadati</taxon>
        <taxon>Bacteroidota</taxon>
        <taxon>Cytophagia</taxon>
        <taxon>Cytophagales</taxon>
        <taxon>Hymenobacteraceae</taxon>
        <taxon>Pontibacter</taxon>
    </lineage>
</organism>
<gene>
    <name evidence="3" type="ORF">SAMN05444128_0055</name>
</gene>
<keyword evidence="3" id="KW-0540">Nuclease</keyword>
<reference evidence="4" key="1">
    <citation type="submission" date="2017-01" db="EMBL/GenBank/DDBJ databases">
        <authorList>
            <person name="Varghese N."/>
            <person name="Submissions S."/>
        </authorList>
    </citation>
    <scope>NUCLEOTIDE SEQUENCE [LARGE SCALE GENOMIC DNA]</scope>
    <source>
        <strain evidence="4">LP100</strain>
    </source>
</reference>
<dbReference type="Pfam" id="PF01541">
    <property type="entry name" value="GIY-YIG"/>
    <property type="match status" value="1"/>
</dbReference>
<dbReference type="InterPro" id="IPR035901">
    <property type="entry name" value="GIY-YIG_endonuc_sf"/>
</dbReference>
<name>A0A1R3W9R3_9BACT</name>
<dbReference type="Gene3D" id="3.40.1440.10">
    <property type="entry name" value="GIY-YIG endonuclease"/>
    <property type="match status" value="1"/>
</dbReference>
<keyword evidence="3" id="KW-0378">Hydrolase</keyword>
<dbReference type="Proteomes" id="UP000187181">
    <property type="component" value="Unassembled WGS sequence"/>
</dbReference>
<evidence type="ECO:0000313" key="4">
    <source>
        <dbReference type="Proteomes" id="UP000187181"/>
    </source>
</evidence>
<dbReference type="PANTHER" id="PTHR34477">
    <property type="entry name" value="UPF0213 PROTEIN YHBQ"/>
    <property type="match status" value="1"/>
</dbReference>
<keyword evidence="4" id="KW-1185">Reference proteome</keyword>
<dbReference type="PROSITE" id="PS50164">
    <property type="entry name" value="GIY_YIG"/>
    <property type="match status" value="1"/>
</dbReference>
<proteinExistence type="inferred from homology"/>
<sequence length="101" mass="11852">MISHNYFVYILTNPKKTTLYIGVTNDIVRQLEEHTLNAGNPSTFAGKYHCHLLMYYERFSSVEHAIAREKELKKWSREKKEALIESINPNWLPLNAEVQDD</sequence>
<dbReference type="CDD" id="cd10448">
    <property type="entry name" value="GIY-YIG_unchar_3"/>
    <property type="match status" value="1"/>
</dbReference>
<dbReference type="SMART" id="SM00465">
    <property type="entry name" value="GIYc"/>
    <property type="match status" value="1"/>
</dbReference>
<accession>A0A1R3W9R3</accession>
<dbReference type="AlphaFoldDB" id="A0A1R3W9R3"/>
<feature type="domain" description="GIY-YIG" evidence="2">
    <location>
        <begin position="4"/>
        <end position="82"/>
    </location>
</feature>
<dbReference type="GO" id="GO:0004519">
    <property type="term" value="F:endonuclease activity"/>
    <property type="evidence" value="ECO:0007669"/>
    <property type="project" value="UniProtKB-KW"/>
</dbReference>
<protein>
    <submittedName>
        <fullName evidence="3">Putative endonuclease</fullName>
    </submittedName>
</protein>
<evidence type="ECO:0000313" key="3">
    <source>
        <dbReference type="EMBL" id="SIT74001.1"/>
    </source>
</evidence>
<dbReference type="RefSeq" id="WP_076667522.1">
    <property type="nucleotide sequence ID" value="NZ_FTPP01000001.1"/>
</dbReference>
<evidence type="ECO:0000259" key="2">
    <source>
        <dbReference type="PROSITE" id="PS50164"/>
    </source>
</evidence>
<dbReference type="SUPFAM" id="SSF82771">
    <property type="entry name" value="GIY-YIG endonuclease"/>
    <property type="match status" value="1"/>
</dbReference>
<dbReference type="OrthoDB" id="1495241at2"/>
<comment type="similarity">
    <text evidence="1">Belongs to the UPF0213 family.</text>
</comment>
<dbReference type="EMBL" id="FTPP01000001">
    <property type="protein sequence ID" value="SIT74001.1"/>
    <property type="molecule type" value="Genomic_DNA"/>
</dbReference>
<dbReference type="InterPro" id="IPR000305">
    <property type="entry name" value="GIY-YIG_endonuc"/>
</dbReference>
<evidence type="ECO:0000256" key="1">
    <source>
        <dbReference type="ARBA" id="ARBA00007435"/>
    </source>
</evidence>
<dbReference type="InterPro" id="IPR050190">
    <property type="entry name" value="UPF0213_domain"/>
</dbReference>
<dbReference type="PANTHER" id="PTHR34477:SF5">
    <property type="entry name" value="BSL5627 PROTEIN"/>
    <property type="match status" value="1"/>
</dbReference>
<keyword evidence="3" id="KW-0255">Endonuclease</keyword>
<dbReference type="STRING" id="1317125.SAMN05444128_0055"/>